<dbReference type="PROSITE" id="PS00086">
    <property type="entry name" value="CYTOCHROME_P450"/>
    <property type="match status" value="1"/>
</dbReference>
<dbReference type="InterPro" id="IPR036396">
    <property type="entry name" value="Cyt_P450_sf"/>
</dbReference>
<keyword evidence="2 7" id="KW-0349">Heme</keyword>
<comment type="similarity">
    <text evidence="1 7">Belongs to the cytochrome P450 family.</text>
</comment>
<dbReference type="InParanoid" id="A0A7L4YQ93"/>
<dbReference type="EMBL" id="CP047156">
    <property type="protein sequence ID" value="QHC01054.1"/>
    <property type="molecule type" value="Genomic_DNA"/>
</dbReference>
<feature type="region of interest" description="Disordered" evidence="8">
    <location>
        <begin position="1"/>
        <end position="21"/>
    </location>
</feature>
<sequence length="442" mass="49766">MTAEPTESTSETPRKAVKGEPLLAADGHDLPEGIYKMYPSSHGIPVADWETDFDHADPAYNKNAHEIWDELRDKCPVAHSERYGGTWLPTKHSDVRDIAYDTDNFTSRQVVVVNGRVDPGLSPVGQGPPITSDPPFHKHARKLLLSQFRPNKIDPWEDEIRNICRQRLDDLGEIKPGETVIDAATQYAQHIPPAVISRMLGFPPEDDDKFRYFIHNVLENIDAPVEQKVAFAKEFNGYLDERIEDHRQNPRDDLTSYLLSAEIGGQPLPHETVRGAILLLLVAGIDTTWSAIGASIWHLAQNPADVERLRKDPDVMIFALEEFLRAYAPVTMARLVAKDVEVGGCPMKEEDFVLLPFPAANRDPEFIDNADKFIIDREENRHAAFGLGIHRCLGSNLARLELKVAIEEFVDRFADFELADPDAVKWSLGQIRGPRELPIRIL</sequence>
<reference evidence="9 10" key="1">
    <citation type="journal article" date="2018" name="Int. J. Syst. Evol. Microbiol.">
        <title>Epidermidibacterium keratini gen. nov., sp. nov., a member of the family Sporichthyaceae, isolated from keratin epidermis.</title>
        <authorList>
            <person name="Lee D.G."/>
            <person name="Trujillo M.E."/>
            <person name="Kang S."/>
            <person name="Nam J.J."/>
            <person name="Kim Y.J."/>
        </authorList>
    </citation>
    <scope>NUCLEOTIDE SEQUENCE [LARGE SCALE GENOMIC DNA]</scope>
    <source>
        <strain evidence="9 10">EPI-7</strain>
    </source>
</reference>
<dbReference type="PRINTS" id="PR00359">
    <property type="entry name" value="BP450"/>
</dbReference>
<gene>
    <name evidence="9" type="ORF">EK0264_12640</name>
</gene>
<dbReference type="InterPro" id="IPR002397">
    <property type="entry name" value="Cyt_P450_B"/>
</dbReference>
<dbReference type="GO" id="GO:0004497">
    <property type="term" value="F:monooxygenase activity"/>
    <property type="evidence" value="ECO:0007669"/>
    <property type="project" value="UniProtKB-KW"/>
</dbReference>
<dbReference type="OrthoDB" id="4133219at2"/>
<evidence type="ECO:0000256" key="4">
    <source>
        <dbReference type="ARBA" id="ARBA00023002"/>
    </source>
</evidence>
<evidence type="ECO:0000313" key="9">
    <source>
        <dbReference type="EMBL" id="QHC01054.1"/>
    </source>
</evidence>
<keyword evidence="5 7" id="KW-0408">Iron</keyword>
<evidence type="ECO:0000313" key="10">
    <source>
        <dbReference type="Proteomes" id="UP000463857"/>
    </source>
</evidence>
<protein>
    <submittedName>
        <fullName evidence="9">Cytochrome P450</fullName>
    </submittedName>
</protein>
<evidence type="ECO:0000256" key="8">
    <source>
        <dbReference type="SAM" id="MobiDB-lite"/>
    </source>
</evidence>
<dbReference type="GO" id="GO:0020037">
    <property type="term" value="F:heme binding"/>
    <property type="evidence" value="ECO:0007669"/>
    <property type="project" value="InterPro"/>
</dbReference>
<keyword evidence="4 7" id="KW-0560">Oxidoreductase</keyword>
<keyword evidence="10" id="KW-1185">Reference proteome</keyword>
<proteinExistence type="inferred from homology"/>
<accession>A0A7L4YQ93</accession>
<dbReference type="Pfam" id="PF00067">
    <property type="entry name" value="p450"/>
    <property type="match status" value="1"/>
</dbReference>
<evidence type="ECO:0000256" key="7">
    <source>
        <dbReference type="RuleBase" id="RU000461"/>
    </source>
</evidence>
<evidence type="ECO:0000256" key="1">
    <source>
        <dbReference type="ARBA" id="ARBA00010617"/>
    </source>
</evidence>
<dbReference type="KEGG" id="eke:EK0264_12640"/>
<dbReference type="PANTHER" id="PTHR46696:SF6">
    <property type="entry name" value="P450, PUTATIVE (EUROFUNG)-RELATED"/>
    <property type="match status" value="1"/>
</dbReference>
<keyword evidence="3 7" id="KW-0479">Metal-binding</keyword>
<dbReference type="AlphaFoldDB" id="A0A7L4YQ93"/>
<dbReference type="GO" id="GO:0016705">
    <property type="term" value="F:oxidoreductase activity, acting on paired donors, with incorporation or reduction of molecular oxygen"/>
    <property type="evidence" value="ECO:0007669"/>
    <property type="project" value="InterPro"/>
</dbReference>
<dbReference type="Proteomes" id="UP000463857">
    <property type="component" value="Chromosome"/>
</dbReference>
<dbReference type="SUPFAM" id="SSF48264">
    <property type="entry name" value="Cytochrome P450"/>
    <property type="match status" value="1"/>
</dbReference>
<dbReference type="InterPro" id="IPR001128">
    <property type="entry name" value="Cyt_P450"/>
</dbReference>
<evidence type="ECO:0000256" key="3">
    <source>
        <dbReference type="ARBA" id="ARBA00022723"/>
    </source>
</evidence>
<dbReference type="GO" id="GO:0005506">
    <property type="term" value="F:iron ion binding"/>
    <property type="evidence" value="ECO:0007669"/>
    <property type="project" value="InterPro"/>
</dbReference>
<dbReference type="Gene3D" id="1.10.630.10">
    <property type="entry name" value="Cytochrome P450"/>
    <property type="match status" value="1"/>
</dbReference>
<dbReference type="InterPro" id="IPR017972">
    <property type="entry name" value="Cyt_P450_CS"/>
</dbReference>
<keyword evidence="6 7" id="KW-0503">Monooxygenase</keyword>
<evidence type="ECO:0000256" key="5">
    <source>
        <dbReference type="ARBA" id="ARBA00023004"/>
    </source>
</evidence>
<evidence type="ECO:0000256" key="2">
    <source>
        <dbReference type="ARBA" id="ARBA00022617"/>
    </source>
</evidence>
<dbReference type="PANTHER" id="PTHR46696">
    <property type="entry name" value="P450, PUTATIVE (EUROFUNG)-RELATED"/>
    <property type="match status" value="1"/>
</dbReference>
<organism evidence="9 10">
    <name type="scientific">Epidermidibacterium keratini</name>
    <dbReference type="NCBI Taxonomy" id="1891644"/>
    <lineage>
        <taxon>Bacteria</taxon>
        <taxon>Bacillati</taxon>
        <taxon>Actinomycetota</taxon>
        <taxon>Actinomycetes</taxon>
        <taxon>Sporichthyales</taxon>
        <taxon>Sporichthyaceae</taxon>
        <taxon>Epidermidibacterium</taxon>
    </lineage>
</organism>
<feature type="compositionally biased region" description="Low complexity" evidence="8">
    <location>
        <begin position="1"/>
        <end position="11"/>
    </location>
</feature>
<name>A0A7L4YQ93_9ACTN</name>
<evidence type="ECO:0000256" key="6">
    <source>
        <dbReference type="ARBA" id="ARBA00023033"/>
    </source>
</evidence>
<dbReference type="FunFam" id="1.10.630.10:FF:000018">
    <property type="entry name" value="Cytochrome P450 monooxygenase"/>
    <property type="match status" value="1"/>
</dbReference>